<protein>
    <submittedName>
        <fullName evidence="1">Uncharacterized protein</fullName>
    </submittedName>
</protein>
<proteinExistence type="predicted"/>
<name>A0ACB8TF48_9AGAM</name>
<reference evidence="1" key="1">
    <citation type="submission" date="2021-03" db="EMBL/GenBank/DDBJ databases">
        <authorList>
            <consortium name="DOE Joint Genome Institute"/>
            <person name="Ahrendt S."/>
            <person name="Looney B.P."/>
            <person name="Miyauchi S."/>
            <person name="Morin E."/>
            <person name="Drula E."/>
            <person name="Courty P.E."/>
            <person name="Chicoki N."/>
            <person name="Fauchery L."/>
            <person name="Kohler A."/>
            <person name="Kuo A."/>
            <person name="Labutti K."/>
            <person name="Pangilinan J."/>
            <person name="Lipzen A."/>
            <person name="Riley R."/>
            <person name="Andreopoulos W."/>
            <person name="He G."/>
            <person name="Johnson J."/>
            <person name="Barry K.W."/>
            <person name="Grigoriev I.V."/>
            <person name="Nagy L."/>
            <person name="Hibbett D."/>
            <person name="Henrissat B."/>
            <person name="Matheny P.B."/>
            <person name="Labbe J."/>
            <person name="Martin F."/>
        </authorList>
    </citation>
    <scope>NUCLEOTIDE SEQUENCE</scope>
    <source>
        <strain evidence="1">HHB10654</strain>
    </source>
</reference>
<sequence>MHTRTLHKDHSRCYRLPWPPWIDIWPILRATGRMQSLVSRKVLQWSHFSDWLSERPPEHASSSVSSSYDVYDDGDARRREQKIFIADAERRLRAIDEATKRTGESTTRERIQSEFLAALQQRESDGRMAVSRLLLAHRDIEIQPDWTFKEAIAAFDKHDKLLHSQLDEALLGRCNEANAVRTLQKEVHDQAQTTREQGRVIYDLKKELHEQGRALDEQDRVLRSQGDTIRRQNNLILEQEQAIRQQSLTIHEFGFKLLWLQQDWRRRDF</sequence>
<accession>A0ACB8TF48</accession>
<comment type="caution">
    <text evidence="1">The sequence shown here is derived from an EMBL/GenBank/DDBJ whole genome shotgun (WGS) entry which is preliminary data.</text>
</comment>
<dbReference type="EMBL" id="MU277191">
    <property type="protein sequence ID" value="KAI0067064.1"/>
    <property type="molecule type" value="Genomic_DNA"/>
</dbReference>
<evidence type="ECO:0000313" key="2">
    <source>
        <dbReference type="Proteomes" id="UP000814140"/>
    </source>
</evidence>
<evidence type="ECO:0000313" key="1">
    <source>
        <dbReference type="EMBL" id="KAI0067064.1"/>
    </source>
</evidence>
<dbReference type="Proteomes" id="UP000814140">
    <property type="component" value="Unassembled WGS sequence"/>
</dbReference>
<organism evidence="1 2">
    <name type="scientific">Artomyces pyxidatus</name>
    <dbReference type="NCBI Taxonomy" id="48021"/>
    <lineage>
        <taxon>Eukaryota</taxon>
        <taxon>Fungi</taxon>
        <taxon>Dikarya</taxon>
        <taxon>Basidiomycota</taxon>
        <taxon>Agaricomycotina</taxon>
        <taxon>Agaricomycetes</taxon>
        <taxon>Russulales</taxon>
        <taxon>Auriscalpiaceae</taxon>
        <taxon>Artomyces</taxon>
    </lineage>
</organism>
<reference evidence="1" key="2">
    <citation type="journal article" date="2022" name="New Phytol.">
        <title>Evolutionary transition to the ectomycorrhizal habit in the genomes of a hyperdiverse lineage of mushroom-forming fungi.</title>
        <authorList>
            <person name="Looney B."/>
            <person name="Miyauchi S."/>
            <person name="Morin E."/>
            <person name="Drula E."/>
            <person name="Courty P.E."/>
            <person name="Kohler A."/>
            <person name="Kuo A."/>
            <person name="LaButti K."/>
            <person name="Pangilinan J."/>
            <person name="Lipzen A."/>
            <person name="Riley R."/>
            <person name="Andreopoulos W."/>
            <person name="He G."/>
            <person name="Johnson J."/>
            <person name="Nolan M."/>
            <person name="Tritt A."/>
            <person name="Barry K.W."/>
            <person name="Grigoriev I.V."/>
            <person name="Nagy L.G."/>
            <person name="Hibbett D."/>
            <person name="Henrissat B."/>
            <person name="Matheny P.B."/>
            <person name="Labbe J."/>
            <person name="Martin F.M."/>
        </authorList>
    </citation>
    <scope>NUCLEOTIDE SEQUENCE</scope>
    <source>
        <strain evidence="1">HHB10654</strain>
    </source>
</reference>
<gene>
    <name evidence="1" type="ORF">BV25DRAFT_1274406</name>
</gene>
<keyword evidence="2" id="KW-1185">Reference proteome</keyword>